<evidence type="ECO:0000256" key="2">
    <source>
        <dbReference type="ARBA" id="ARBA00023015"/>
    </source>
</evidence>
<proteinExistence type="inferred from homology"/>
<dbReference type="PANTHER" id="PTHR30126:SF40">
    <property type="entry name" value="HTH-TYPE TRANSCRIPTIONAL REGULATOR GLTR"/>
    <property type="match status" value="1"/>
</dbReference>
<dbReference type="InterPro" id="IPR005119">
    <property type="entry name" value="LysR_subst-bd"/>
</dbReference>
<dbReference type="PANTHER" id="PTHR30126">
    <property type="entry name" value="HTH-TYPE TRANSCRIPTIONAL REGULATOR"/>
    <property type="match status" value="1"/>
</dbReference>
<dbReference type="CDD" id="cd05466">
    <property type="entry name" value="PBP2_LTTR_substrate"/>
    <property type="match status" value="1"/>
</dbReference>
<dbReference type="PROSITE" id="PS50931">
    <property type="entry name" value="HTH_LYSR"/>
    <property type="match status" value="1"/>
</dbReference>
<dbReference type="EMBL" id="ABVL01000018">
    <property type="protein sequence ID" value="EDY17625.1"/>
    <property type="molecule type" value="Genomic_DNA"/>
</dbReference>
<dbReference type="InParanoid" id="B4D7K8"/>
<feature type="domain" description="HTH lysR-type" evidence="5">
    <location>
        <begin position="12"/>
        <end position="69"/>
    </location>
</feature>
<keyword evidence="2" id="KW-0805">Transcription regulation</keyword>
<sequence length="308" mass="35202">MNEFDSFMSQPLDSRQLRAFSILARTGSFTETAQELHLSQSAISHSMKALEQEIGCRLLDRMGKTVVLTQAGEQLLVSAQRILEEMESARAQLGHLGKWGSSRLRIGASTTACQHILPSVLREFKESFPQCAISIEPGDTPEMIEALRQHRIDLAVNLEPRRDEPLEFRPLFTDELVFITSPIHPWAKSGRVSREDIPRQHYILYGKTSYTFQMIETYFRKEQIVLHSLLDLGNMEAIKELVKLGLGISILAPWSCMKELQEGSLVTLPLGKRKLRRRWGVLHWRGRRLSLAEETFIGLCEQVSERFN</sequence>
<evidence type="ECO:0000313" key="7">
    <source>
        <dbReference type="Proteomes" id="UP000005824"/>
    </source>
</evidence>
<dbReference type="Pfam" id="PF03466">
    <property type="entry name" value="LysR_substrate"/>
    <property type="match status" value="1"/>
</dbReference>
<dbReference type="SUPFAM" id="SSF53850">
    <property type="entry name" value="Periplasmic binding protein-like II"/>
    <property type="match status" value="1"/>
</dbReference>
<keyword evidence="3" id="KW-0238">DNA-binding</keyword>
<evidence type="ECO:0000259" key="5">
    <source>
        <dbReference type="PROSITE" id="PS50931"/>
    </source>
</evidence>
<dbReference type="Gene3D" id="1.10.10.10">
    <property type="entry name" value="Winged helix-like DNA-binding domain superfamily/Winged helix DNA-binding domain"/>
    <property type="match status" value="1"/>
</dbReference>
<accession>B4D7K8</accession>
<dbReference type="GO" id="GO:0000976">
    <property type="term" value="F:transcription cis-regulatory region binding"/>
    <property type="evidence" value="ECO:0007669"/>
    <property type="project" value="TreeGrafter"/>
</dbReference>
<comment type="caution">
    <text evidence="6">The sequence shown here is derived from an EMBL/GenBank/DDBJ whole genome shotgun (WGS) entry which is preliminary data.</text>
</comment>
<dbReference type="STRING" id="497964.CfE428DRAFT_4923"/>
<dbReference type="GO" id="GO:0003700">
    <property type="term" value="F:DNA-binding transcription factor activity"/>
    <property type="evidence" value="ECO:0007669"/>
    <property type="project" value="InterPro"/>
</dbReference>
<dbReference type="FunCoup" id="B4D7K8">
    <property type="interactions" value="146"/>
</dbReference>
<dbReference type="Gene3D" id="3.40.190.290">
    <property type="match status" value="1"/>
</dbReference>
<dbReference type="InterPro" id="IPR000847">
    <property type="entry name" value="LysR_HTH_N"/>
</dbReference>
<comment type="similarity">
    <text evidence="1">Belongs to the LysR transcriptional regulatory family.</text>
</comment>
<name>B4D7K8_9BACT</name>
<evidence type="ECO:0000256" key="1">
    <source>
        <dbReference type="ARBA" id="ARBA00009437"/>
    </source>
</evidence>
<dbReference type="PRINTS" id="PR00039">
    <property type="entry name" value="HTHLYSR"/>
</dbReference>
<evidence type="ECO:0000256" key="3">
    <source>
        <dbReference type="ARBA" id="ARBA00023125"/>
    </source>
</evidence>
<dbReference type="AlphaFoldDB" id="B4D7K8"/>
<dbReference type="Pfam" id="PF00126">
    <property type="entry name" value="HTH_1"/>
    <property type="match status" value="1"/>
</dbReference>
<dbReference type="InterPro" id="IPR036388">
    <property type="entry name" value="WH-like_DNA-bd_sf"/>
</dbReference>
<dbReference type="SUPFAM" id="SSF46785">
    <property type="entry name" value="Winged helix' DNA-binding domain"/>
    <property type="match status" value="1"/>
</dbReference>
<protein>
    <submittedName>
        <fullName evidence="6">Transcriptional regulator, LysR family</fullName>
    </submittedName>
</protein>
<evidence type="ECO:0000256" key="4">
    <source>
        <dbReference type="ARBA" id="ARBA00023163"/>
    </source>
</evidence>
<gene>
    <name evidence="6" type="ORF">CfE428DRAFT_4923</name>
</gene>
<evidence type="ECO:0000313" key="6">
    <source>
        <dbReference type="EMBL" id="EDY17625.1"/>
    </source>
</evidence>
<organism evidence="6 7">
    <name type="scientific">Chthoniobacter flavus Ellin428</name>
    <dbReference type="NCBI Taxonomy" id="497964"/>
    <lineage>
        <taxon>Bacteria</taxon>
        <taxon>Pseudomonadati</taxon>
        <taxon>Verrucomicrobiota</taxon>
        <taxon>Spartobacteria</taxon>
        <taxon>Chthoniobacterales</taxon>
        <taxon>Chthoniobacteraceae</taxon>
        <taxon>Chthoniobacter</taxon>
    </lineage>
</organism>
<reference evidence="6 7" key="1">
    <citation type="journal article" date="2011" name="J. Bacteriol.">
        <title>Genome sequence of Chthoniobacter flavus Ellin428, an aerobic heterotrophic soil bacterium.</title>
        <authorList>
            <person name="Kant R."/>
            <person name="van Passel M.W."/>
            <person name="Palva A."/>
            <person name="Lucas S."/>
            <person name="Lapidus A."/>
            <person name="Glavina Del Rio T."/>
            <person name="Dalin E."/>
            <person name="Tice H."/>
            <person name="Bruce D."/>
            <person name="Goodwin L."/>
            <person name="Pitluck S."/>
            <person name="Larimer F.W."/>
            <person name="Land M.L."/>
            <person name="Hauser L."/>
            <person name="Sangwan P."/>
            <person name="de Vos W.M."/>
            <person name="Janssen P.H."/>
            <person name="Smidt H."/>
        </authorList>
    </citation>
    <scope>NUCLEOTIDE SEQUENCE [LARGE SCALE GENOMIC DNA]</scope>
    <source>
        <strain evidence="6 7">Ellin428</strain>
    </source>
</reference>
<dbReference type="Proteomes" id="UP000005824">
    <property type="component" value="Unassembled WGS sequence"/>
</dbReference>
<dbReference type="eggNOG" id="COG0583">
    <property type="taxonomic scope" value="Bacteria"/>
</dbReference>
<keyword evidence="7" id="KW-1185">Reference proteome</keyword>
<keyword evidence="4" id="KW-0804">Transcription</keyword>
<dbReference type="InterPro" id="IPR036390">
    <property type="entry name" value="WH_DNA-bd_sf"/>
</dbReference>
<dbReference type="FunFam" id="1.10.10.10:FF:000001">
    <property type="entry name" value="LysR family transcriptional regulator"/>
    <property type="match status" value="1"/>
</dbReference>